<dbReference type="SUPFAM" id="SSF103473">
    <property type="entry name" value="MFS general substrate transporter"/>
    <property type="match status" value="1"/>
</dbReference>
<evidence type="ECO:0000256" key="3">
    <source>
        <dbReference type="ARBA" id="ARBA00022448"/>
    </source>
</evidence>
<feature type="transmembrane region" description="Helical" evidence="8">
    <location>
        <begin position="465"/>
        <end position="486"/>
    </location>
</feature>
<dbReference type="Gene3D" id="1.20.1250.20">
    <property type="entry name" value="MFS general substrate transporter like domains"/>
    <property type="match status" value="1"/>
</dbReference>
<proteinExistence type="inferred from homology"/>
<accession>A0A072PMG5</accession>
<keyword evidence="3 7" id="KW-0813">Transport</keyword>
<evidence type="ECO:0000256" key="5">
    <source>
        <dbReference type="ARBA" id="ARBA00022989"/>
    </source>
</evidence>
<dbReference type="InterPro" id="IPR018456">
    <property type="entry name" value="PTR2_symporter_CS"/>
</dbReference>
<dbReference type="PROSITE" id="PS01023">
    <property type="entry name" value="PTR2_2"/>
    <property type="match status" value="1"/>
</dbReference>
<dbReference type="FunFam" id="1.20.1250.20:FF:000085">
    <property type="entry name" value="MFS peptide transporter Ptr2"/>
    <property type="match status" value="1"/>
</dbReference>
<evidence type="ECO:0000313" key="9">
    <source>
        <dbReference type="EMBL" id="KEF60533.1"/>
    </source>
</evidence>
<dbReference type="Proteomes" id="UP000027920">
    <property type="component" value="Unassembled WGS sequence"/>
</dbReference>
<dbReference type="EMBL" id="AMGV01000002">
    <property type="protein sequence ID" value="KEF60533.1"/>
    <property type="molecule type" value="Genomic_DNA"/>
</dbReference>
<evidence type="ECO:0000256" key="1">
    <source>
        <dbReference type="ARBA" id="ARBA00004141"/>
    </source>
</evidence>
<feature type="transmembrane region" description="Helical" evidence="8">
    <location>
        <begin position="90"/>
        <end position="113"/>
    </location>
</feature>
<evidence type="ECO:0000256" key="7">
    <source>
        <dbReference type="RuleBase" id="RU003755"/>
    </source>
</evidence>
<feature type="transmembrane region" description="Helical" evidence="8">
    <location>
        <begin position="237"/>
        <end position="258"/>
    </location>
</feature>
<dbReference type="GO" id="GO:0005886">
    <property type="term" value="C:plasma membrane"/>
    <property type="evidence" value="ECO:0007669"/>
    <property type="project" value="UniProtKB-ARBA"/>
</dbReference>
<gene>
    <name evidence="9" type="ORF">A1O9_02094</name>
</gene>
<comment type="subcellular location">
    <subcellularLocation>
        <location evidence="1 7">Membrane</location>
        <topology evidence="1 7">Multi-pass membrane protein</topology>
    </subcellularLocation>
</comment>
<evidence type="ECO:0000256" key="6">
    <source>
        <dbReference type="ARBA" id="ARBA00023136"/>
    </source>
</evidence>
<keyword evidence="5 8" id="KW-1133">Transmembrane helix</keyword>
<comment type="caution">
    <text evidence="9">The sequence shown here is derived from an EMBL/GenBank/DDBJ whole genome shotgun (WGS) entry which is preliminary data.</text>
</comment>
<feature type="transmembrane region" description="Helical" evidence="8">
    <location>
        <begin position="125"/>
        <end position="146"/>
    </location>
</feature>
<dbReference type="InterPro" id="IPR000109">
    <property type="entry name" value="POT_fam"/>
</dbReference>
<dbReference type="RefSeq" id="XP_013263123.1">
    <property type="nucleotide sequence ID" value="XM_013407669.1"/>
</dbReference>
<organism evidence="9 10">
    <name type="scientific">Exophiala aquamarina CBS 119918</name>
    <dbReference type="NCBI Taxonomy" id="1182545"/>
    <lineage>
        <taxon>Eukaryota</taxon>
        <taxon>Fungi</taxon>
        <taxon>Dikarya</taxon>
        <taxon>Ascomycota</taxon>
        <taxon>Pezizomycotina</taxon>
        <taxon>Eurotiomycetes</taxon>
        <taxon>Chaetothyriomycetidae</taxon>
        <taxon>Chaetothyriales</taxon>
        <taxon>Herpotrichiellaceae</taxon>
        <taxon>Exophiala</taxon>
    </lineage>
</organism>
<dbReference type="OrthoDB" id="8904098at2759"/>
<dbReference type="AlphaFoldDB" id="A0A072PMG5"/>
<dbReference type="PANTHER" id="PTHR11654">
    <property type="entry name" value="OLIGOPEPTIDE TRANSPORTER-RELATED"/>
    <property type="match status" value="1"/>
</dbReference>
<feature type="transmembrane region" description="Helical" evidence="8">
    <location>
        <begin position="337"/>
        <end position="354"/>
    </location>
</feature>
<protein>
    <submittedName>
        <fullName evidence="9">POT family proton-dependent oligopeptide transporter</fullName>
    </submittedName>
</protein>
<dbReference type="GeneID" id="25277039"/>
<dbReference type="InterPro" id="IPR036259">
    <property type="entry name" value="MFS_trans_sf"/>
</dbReference>
<feature type="transmembrane region" description="Helical" evidence="8">
    <location>
        <begin position="410"/>
        <end position="432"/>
    </location>
</feature>
<sequence>MTAIDLNVAQEDEFPTHEELESLPRVPDKIPWRVYTVAFVELCERFSYYGTAILFQNFVQRKLQTPTGKAVNPSGDYNNNPGALGQGQQIATGMSTFFSFWCYVTPLLGAYLADSYLGRFNMIMISIACAVVGHVVLIAAAAPSVLENSNGAFAAFIVAIVIFGLGTGGFKPNISPLIAEQIVSDRLRVQTTEKGERVIIDPAQTSARIYNWFYLFINIGALVGQISMAYAALYIGYYLAFLLPTIMFLFCPIVLLVFKKHYRLTPPQGSVLGPAVKVLLYATKGRWSLNPVQTVRNMRSANFWDDVRPSRIPVDKRPSWMVFDDAWVDEVRRGFKACTVFLWYPLYWVTYNQINNNLTSQANVMRHTGVPPEIVSNLDPLVLIILIPICDLFIYPALRKRGIKFTPIKKIALGFWTGAAAMVYACLVQNYIYNHNECGKFPSEGLPDGSDCPAASISIWVQTGVYILIAISEILASVTSLEYAFTKAPKNMRSMVQAFALFMTALANAIGEALLSLSTDPLLVWNYASMAVIAFVAGCLFWITHRHLDAEEDELNQLPTGRVVRQNEIRGLNVDDENITSGNSIDAASLETDKVVLGAHKS</sequence>
<dbReference type="VEuPathDB" id="FungiDB:A1O9_02094"/>
<keyword evidence="6 8" id="KW-0472">Membrane</keyword>
<dbReference type="HOGENOM" id="CLU_004790_4_1_1"/>
<dbReference type="Pfam" id="PF00854">
    <property type="entry name" value="PTR2"/>
    <property type="match status" value="1"/>
</dbReference>
<name>A0A072PMG5_9EURO</name>
<keyword evidence="4 7" id="KW-0812">Transmembrane</keyword>
<evidence type="ECO:0000256" key="2">
    <source>
        <dbReference type="ARBA" id="ARBA00005982"/>
    </source>
</evidence>
<feature type="transmembrane region" description="Helical" evidence="8">
    <location>
        <begin position="498"/>
        <end position="518"/>
    </location>
</feature>
<dbReference type="GO" id="GO:0071916">
    <property type="term" value="F:dipeptide transmembrane transporter activity"/>
    <property type="evidence" value="ECO:0007669"/>
    <property type="project" value="UniProtKB-ARBA"/>
</dbReference>
<evidence type="ECO:0000256" key="4">
    <source>
        <dbReference type="ARBA" id="ARBA00022692"/>
    </source>
</evidence>
<reference evidence="9 10" key="1">
    <citation type="submission" date="2013-03" db="EMBL/GenBank/DDBJ databases">
        <title>The Genome Sequence of Exophiala aquamarina CBS 119918.</title>
        <authorList>
            <consortium name="The Broad Institute Genomics Platform"/>
            <person name="Cuomo C."/>
            <person name="de Hoog S."/>
            <person name="Gorbushina A."/>
            <person name="Walker B."/>
            <person name="Young S.K."/>
            <person name="Zeng Q."/>
            <person name="Gargeya S."/>
            <person name="Fitzgerald M."/>
            <person name="Haas B."/>
            <person name="Abouelleil A."/>
            <person name="Allen A.W."/>
            <person name="Alvarado L."/>
            <person name="Arachchi H.M."/>
            <person name="Berlin A.M."/>
            <person name="Chapman S.B."/>
            <person name="Gainer-Dewar J."/>
            <person name="Goldberg J."/>
            <person name="Griggs A."/>
            <person name="Gujja S."/>
            <person name="Hansen M."/>
            <person name="Howarth C."/>
            <person name="Imamovic A."/>
            <person name="Ireland A."/>
            <person name="Larimer J."/>
            <person name="McCowan C."/>
            <person name="Murphy C."/>
            <person name="Pearson M."/>
            <person name="Poon T.W."/>
            <person name="Priest M."/>
            <person name="Roberts A."/>
            <person name="Saif S."/>
            <person name="Shea T."/>
            <person name="Sisk P."/>
            <person name="Sykes S."/>
            <person name="Wortman J."/>
            <person name="Nusbaum C."/>
            <person name="Birren B."/>
        </authorList>
    </citation>
    <scope>NUCLEOTIDE SEQUENCE [LARGE SCALE GENOMIC DNA]</scope>
    <source>
        <strain evidence="9 10">CBS 119918</strain>
    </source>
</reference>
<feature type="transmembrane region" description="Helical" evidence="8">
    <location>
        <begin position="152"/>
        <end position="170"/>
    </location>
</feature>
<evidence type="ECO:0000256" key="8">
    <source>
        <dbReference type="SAM" id="Phobius"/>
    </source>
</evidence>
<feature type="transmembrane region" description="Helical" evidence="8">
    <location>
        <begin position="374"/>
        <end position="398"/>
    </location>
</feature>
<comment type="similarity">
    <text evidence="2 7">Belongs to the major facilitator superfamily. Proton-dependent oligopeptide transporter (POT/PTR) (TC 2.A.17) family.</text>
</comment>
<keyword evidence="10" id="KW-1185">Reference proteome</keyword>
<feature type="transmembrane region" description="Helical" evidence="8">
    <location>
        <begin position="212"/>
        <end position="231"/>
    </location>
</feature>
<evidence type="ECO:0000313" key="10">
    <source>
        <dbReference type="Proteomes" id="UP000027920"/>
    </source>
</evidence>
<feature type="transmembrane region" description="Helical" evidence="8">
    <location>
        <begin position="524"/>
        <end position="543"/>
    </location>
</feature>